<keyword evidence="6" id="KW-0479">Metal-binding</keyword>
<keyword evidence="7" id="KW-0460">Magnesium</keyword>
<dbReference type="GO" id="GO:0000228">
    <property type="term" value="C:nuclear chromosome"/>
    <property type="evidence" value="ECO:0007669"/>
    <property type="project" value="TreeGrafter"/>
</dbReference>
<dbReference type="FunFam" id="1.10.10.10:FF:000487">
    <property type="entry name" value="Meiotic recombination protein SPO11-2"/>
    <property type="match status" value="1"/>
</dbReference>
<evidence type="ECO:0000259" key="14">
    <source>
        <dbReference type="Pfam" id="PF21180"/>
    </source>
</evidence>
<proteinExistence type="inferred from homology"/>
<dbReference type="Gene3D" id="3.40.1360.10">
    <property type="match status" value="1"/>
</dbReference>
<reference evidence="15 16" key="1">
    <citation type="submission" date="2021-07" db="EMBL/GenBank/DDBJ databases">
        <title>The Aristolochia fimbriata genome: insights into angiosperm evolution, floral development and chemical biosynthesis.</title>
        <authorList>
            <person name="Jiao Y."/>
        </authorList>
    </citation>
    <scope>NUCLEOTIDE SEQUENCE [LARGE SCALE GENOMIC DNA]</scope>
    <source>
        <strain evidence="15">IBCAS-2021</strain>
        <tissue evidence="15">Leaf</tissue>
    </source>
</reference>
<keyword evidence="8 12" id="KW-0799">Topoisomerase</keyword>
<evidence type="ECO:0000256" key="6">
    <source>
        <dbReference type="ARBA" id="ARBA00022723"/>
    </source>
</evidence>
<evidence type="ECO:0000256" key="5">
    <source>
        <dbReference type="ARBA" id="ARBA00012895"/>
    </source>
</evidence>
<keyword evidence="10 12" id="KW-0413">Isomerase</keyword>
<evidence type="ECO:0000256" key="11">
    <source>
        <dbReference type="ARBA" id="ARBA00023242"/>
    </source>
</evidence>
<evidence type="ECO:0000256" key="3">
    <source>
        <dbReference type="ARBA" id="ARBA00004123"/>
    </source>
</evidence>
<dbReference type="GO" id="GO:0042138">
    <property type="term" value="P:meiotic DNA double-strand break formation"/>
    <property type="evidence" value="ECO:0007669"/>
    <property type="project" value="InterPro"/>
</dbReference>
<evidence type="ECO:0000259" key="13">
    <source>
        <dbReference type="Pfam" id="PF04406"/>
    </source>
</evidence>
<feature type="domain" description="Spo11/DNA topoisomerase VI subunit A N-terminal" evidence="13">
    <location>
        <begin position="193"/>
        <end position="257"/>
    </location>
</feature>
<dbReference type="SUPFAM" id="SSF56726">
    <property type="entry name" value="DNA topoisomerase IV, alpha subunit"/>
    <property type="match status" value="1"/>
</dbReference>
<dbReference type="InterPro" id="IPR036388">
    <property type="entry name" value="WH-like_DNA-bd_sf"/>
</dbReference>
<evidence type="ECO:0000313" key="15">
    <source>
        <dbReference type="EMBL" id="KAG9452965.1"/>
    </source>
</evidence>
<keyword evidence="11" id="KW-0539">Nucleus</keyword>
<dbReference type="GO" id="GO:0000706">
    <property type="term" value="P:meiotic DNA double-strand break processing"/>
    <property type="evidence" value="ECO:0007669"/>
    <property type="project" value="TreeGrafter"/>
</dbReference>
<dbReference type="PROSITE" id="PS52041">
    <property type="entry name" value="TOPO_IIB"/>
    <property type="match status" value="1"/>
</dbReference>
<accession>A0AAV7EXV3</accession>
<dbReference type="PRINTS" id="PR01550">
    <property type="entry name" value="TOP6AFAMILY"/>
</dbReference>
<evidence type="ECO:0000256" key="8">
    <source>
        <dbReference type="ARBA" id="ARBA00023029"/>
    </source>
</evidence>
<evidence type="ECO:0000256" key="10">
    <source>
        <dbReference type="ARBA" id="ARBA00023235"/>
    </source>
</evidence>
<keyword evidence="9 12" id="KW-0238">DNA-binding</keyword>
<dbReference type="EC" id="5.6.2.2" evidence="5"/>
<dbReference type="Pfam" id="PF04406">
    <property type="entry name" value="TP6A_N"/>
    <property type="match status" value="1"/>
</dbReference>
<dbReference type="GO" id="GO:0007131">
    <property type="term" value="P:reciprocal meiotic recombination"/>
    <property type="evidence" value="ECO:0007669"/>
    <property type="project" value="TreeGrafter"/>
</dbReference>
<dbReference type="InterPro" id="IPR002815">
    <property type="entry name" value="Spo11/TopoVI_A"/>
</dbReference>
<dbReference type="InterPro" id="IPR034136">
    <property type="entry name" value="TOPRIM_Topo6A/Spo11"/>
</dbReference>
<evidence type="ECO:0000256" key="7">
    <source>
        <dbReference type="ARBA" id="ARBA00022842"/>
    </source>
</evidence>
<dbReference type="GO" id="GO:0003677">
    <property type="term" value="F:DNA binding"/>
    <property type="evidence" value="ECO:0007669"/>
    <property type="project" value="UniProtKB-UniRule"/>
</dbReference>
<dbReference type="GO" id="GO:0005524">
    <property type="term" value="F:ATP binding"/>
    <property type="evidence" value="ECO:0007669"/>
    <property type="project" value="InterPro"/>
</dbReference>
<dbReference type="AlphaFoldDB" id="A0AAV7EXV3"/>
<dbReference type="Pfam" id="PF21180">
    <property type="entry name" value="TOP6A-Spo11_Toprim"/>
    <property type="match status" value="1"/>
</dbReference>
<dbReference type="PRINTS" id="PR01551">
    <property type="entry name" value="SPO11HOMOLOG"/>
</dbReference>
<dbReference type="InterPro" id="IPR036078">
    <property type="entry name" value="Spo11/TopoVI_A_sf"/>
</dbReference>
<evidence type="ECO:0000313" key="16">
    <source>
        <dbReference type="Proteomes" id="UP000825729"/>
    </source>
</evidence>
<evidence type="ECO:0000256" key="12">
    <source>
        <dbReference type="PROSITE-ProRule" id="PRU01385"/>
    </source>
</evidence>
<comment type="similarity">
    <text evidence="4 12">Belongs to the TOP6A family.</text>
</comment>
<evidence type="ECO:0000256" key="1">
    <source>
        <dbReference type="ARBA" id="ARBA00000185"/>
    </source>
</evidence>
<feature type="domain" description="Topoisomerase 6 subunit A/Spo11 TOPRIM" evidence="14">
    <location>
        <begin position="309"/>
        <end position="474"/>
    </location>
</feature>
<dbReference type="InterPro" id="IPR013049">
    <property type="entry name" value="Spo11/TopoVI_A_N"/>
</dbReference>
<organism evidence="15 16">
    <name type="scientific">Aristolochia fimbriata</name>
    <name type="common">White veined hardy Dutchman's pipe vine</name>
    <dbReference type="NCBI Taxonomy" id="158543"/>
    <lineage>
        <taxon>Eukaryota</taxon>
        <taxon>Viridiplantae</taxon>
        <taxon>Streptophyta</taxon>
        <taxon>Embryophyta</taxon>
        <taxon>Tracheophyta</taxon>
        <taxon>Spermatophyta</taxon>
        <taxon>Magnoliopsida</taxon>
        <taxon>Magnoliidae</taxon>
        <taxon>Piperales</taxon>
        <taxon>Aristolochiaceae</taxon>
        <taxon>Aristolochia</taxon>
    </lineage>
</organism>
<gene>
    <name evidence="15" type="ORF">H6P81_005869</name>
</gene>
<dbReference type="PANTHER" id="PTHR10848">
    <property type="entry name" value="MEIOTIC RECOMBINATION PROTEIN SPO11"/>
    <property type="match status" value="1"/>
</dbReference>
<protein>
    <recommendedName>
        <fullName evidence="5">DNA topoisomerase (ATP-hydrolyzing)</fullName>
        <ecNumber evidence="5">5.6.2.2</ecNumber>
    </recommendedName>
</protein>
<evidence type="ECO:0000256" key="2">
    <source>
        <dbReference type="ARBA" id="ARBA00001946"/>
    </source>
</evidence>
<dbReference type="GO" id="GO:0046872">
    <property type="term" value="F:metal ion binding"/>
    <property type="evidence" value="ECO:0007669"/>
    <property type="project" value="UniProtKB-KW"/>
</dbReference>
<evidence type="ECO:0000256" key="4">
    <source>
        <dbReference type="ARBA" id="ARBA00006559"/>
    </source>
</evidence>
<name>A0AAV7EXV3_ARIFI</name>
<dbReference type="EMBL" id="JAINDJ010000003">
    <property type="protein sequence ID" value="KAG9452965.1"/>
    <property type="molecule type" value="Genomic_DNA"/>
</dbReference>
<comment type="cofactor">
    <cofactor evidence="2">
        <name>Mg(2+)</name>
        <dbReference type="ChEBI" id="CHEBI:18420"/>
    </cofactor>
</comment>
<dbReference type="InterPro" id="IPR013048">
    <property type="entry name" value="Meiotic_Spo11"/>
</dbReference>
<dbReference type="Proteomes" id="UP000825729">
    <property type="component" value="Unassembled WGS sequence"/>
</dbReference>
<sequence>MKSIFLELAMIGIVEKIHKRIGKVGVFEFSPLAEEESYVQSGFSFAHNRGAGPTRWAGAATAPCQCAGKANLSKTGYKQSGTPNSSPYEPEGYLGDKQAMEDICRSTLFHTDRSLCYAEILSPFEVRARIKVAVLKFLAILNSPDPALSDLNLINRKSNNSHFRRGLLSEVSSISLYHSFCTRSFRKPNDAKAFIRVWQVMEQCLRLLVQEKQATQRELFYKLLCDSPEYFDSQAQVNKTVQDVVALLRCCRHSLGIIASSRGAVIGRLLLQEPNQEVVDCSVLGPSGYAICGDLSLVKELVLQSDARYIIVVEKDAVFQRLAEDHIYNQIPCILLTAKGYPDLATRMLLHQMSRCFPNIPVLALVDWNPSGLAILCTYKYGSTRMGLEAYRYACSVKWLGLQGDDLELVHQNSFIPLKQRDLQIAKSLQSYEVLQEVYKIELMKMVERGHRAEIEALYYHGFDFLAKYVIKKIVQSDYI</sequence>
<keyword evidence="16" id="KW-1185">Reference proteome</keyword>
<dbReference type="GO" id="GO:0003918">
    <property type="term" value="F:DNA topoisomerase type II (double strand cut, ATP-hydrolyzing) activity"/>
    <property type="evidence" value="ECO:0007669"/>
    <property type="project" value="UniProtKB-UniRule"/>
</dbReference>
<comment type="subcellular location">
    <subcellularLocation>
        <location evidence="3">Nucleus</location>
    </subcellularLocation>
</comment>
<dbReference type="Gene3D" id="1.10.10.10">
    <property type="entry name" value="Winged helix-like DNA-binding domain superfamily/Winged helix DNA-binding domain"/>
    <property type="match status" value="1"/>
</dbReference>
<feature type="active site" description="O-(5'-phospho-DNA)-tyrosine intermediate" evidence="12">
    <location>
        <position position="221"/>
    </location>
</feature>
<comment type="catalytic activity">
    <reaction evidence="1 12">
        <text>ATP-dependent breakage, passage and rejoining of double-stranded DNA.</text>
        <dbReference type="EC" id="5.6.2.2"/>
    </reaction>
</comment>
<dbReference type="PANTHER" id="PTHR10848:SF0">
    <property type="entry name" value="MEIOTIC RECOMBINATION PROTEIN SPO11"/>
    <property type="match status" value="1"/>
</dbReference>
<evidence type="ECO:0000256" key="9">
    <source>
        <dbReference type="ARBA" id="ARBA00023125"/>
    </source>
</evidence>
<comment type="caution">
    <text evidence="15">The sequence shown here is derived from an EMBL/GenBank/DDBJ whole genome shotgun (WGS) entry which is preliminary data.</text>
</comment>
<dbReference type="CDD" id="cd00223">
    <property type="entry name" value="TOPRIM_TopoIIB_SPO"/>
    <property type="match status" value="1"/>
</dbReference>